<dbReference type="AlphaFoldDB" id="A0A371G5P0"/>
<accession>A0A371G5P0</accession>
<keyword evidence="2" id="KW-1185">Reference proteome</keyword>
<dbReference type="OrthoDB" id="1747743at2759"/>
<proteinExistence type="predicted"/>
<evidence type="ECO:0000313" key="2">
    <source>
        <dbReference type="Proteomes" id="UP000257109"/>
    </source>
</evidence>
<gene>
    <name evidence="1" type="ORF">CR513_33120</name>
</gene>
<dbReference type="Proteomes" id="UP000257109">
    <property type="component" value="Unassembled WGS sequence"/>
</dbReference>
<sequence length="160" mass="18516">MTLKDDGDIKNKSYQEYMSENDGCSSDEKPYEGDLLVVRCHMSAFIEDDQTQRENIFHSRCMVKGNYYLFIVDGNSNVNVASLRLALIEIILGKYKDEILCNIVPVEATDILLRRPWQFDKKVTHDSVTNKFSFEHKGKKVTIKPLSPHKVIEDQIKMKK</sequence>
<evidence type="ECO:0000313" key="1">
    <source>
        <dbReference type="EMBL" id="RDX85663.1"/>
    </source>
</evidence>
<organism evidence="1 2">
    <name type="scientific">Mucuna pruriens</name>
    <name type="common">Velvet bean</name>
    <name type="synonym">Dolichos pruriens</name>
    <dbReference type="NCBI Taxonomy" id="157652"/>
    <lineage>
        <taxon>Eukaryota</taxon>
        <taxon>Viridiplantae</taxon>
        <taxon>Streptophyta</taxon>
        <taxon>Embryophyta</taxon>
        <taxon>Tracheophyta</taxon>
        <taxon>Spermatophyta</taxon>
        <taxon>Magnoliopsida</taxon>
        <taxon>eudicotyledons</taxon>
        <taxon>Gunneridae</taxon>
        <taxon>Pentapetalae</taxon>
        <taxon>rosids</taxon>
        <taxon>fabids</taxon>
        <taxon>Fabales</taxon>
        <taxon>Fabaceae</taxon>
        <taxon>Papilionoideae</taxon>
        <taxon>50 kb inversion clade</taxon>
        <taxon>NPAAA clade</taxon>
        <taxon>indigoferoid/millettioid clade</taxon>
        <taxon>Phaseoleae</taxon>
        <taxon>Mucuna</taxon>
    </lineage>
</organism>
<comment type="caution">
    <text evidence="1">The sequence shown here is derived from an EMBL/GenBank/DDBJ whole genome shotgun (WGS) entry which is preliminary data.</text>
</comment>
<name>A0A371G5P0_MUCPR</name>
<dbReference type="EMBL" id="QJKJ01006736">
    <property type="protein sequence ID" value="RDX85663.1"/>
    <property type="molecule type" value="Genomic_DNA"/>
</dbReference>
<feature type="non-terminal residue" evidence="1">
    <location>
        <position position="1"/>
    </location>
</feature>
<dbReference type="PANTHER" id="PTHR35046:SF26">
    <property type="entry name" value="RNA-DIRECTED DNA POLYMERASE"/>
    <property type="match status" value="1"/>
</dbReference>
<protein>
    <submittedName>
        <fullName evidence="1">Uncharacterized protein</fullName>
    </submittedName>
</protein>
<dbReference type="PANTHER" id="PTHR35046">
    <property type="entry name" value="ZINC KNUCKLE (CCHC-TYPE) FAMILY PROTEIN"/>
    <property type="match status" value="1"/>
</dbReference>
<reference evidence="1" key="1">
    <citation type="submission" date="2018-05" db="EMBL/GenBank/DDBJ databases">
        <title>Draft genome of Mucuna pruriens seed.</title>
        <authorList>
            <person name="Nnadi N.E."/>
            <person name="Vos R."/>
            <person name="Hasami M.H."/>
            <person name="Devisetty U.K."/>
            <person name="Aguiy J.C."/>
        </authorList>
    </citation>
    <scope>NUCLEOTIDE SEQUENCE [LARGE SCALE GENOMIC DNA]</scope>
    <source>
        <strain evidence="1">JCA_2017</strain>
    </source>
</reference>